<keyword evidence="4" id="KW-0326">Glycosidase</keyword>
<dbReference type="InterPro" id="IPR049053">
    <property type="entry name" value="AFCA-like_C"/>
</dbReference>
<dbReference type="Pfam" id="PF14498">
    <property type="entry name" value="Glyco_hyd_65N_2"/>
    <property type="match status" value="1"/>
</dbReference>
<dbReference type="Pfam" id="PF22124">
    <property type="entry name" value="Glyco_hydro_95_cat"/>
    <property type="match status" value="1"/>
</dbReference>
<dbReference type="GO" id="GO:0005975">
    <property type="term" value="P:carbohydrate metabolic process"/>
    <property type="evidence" value="ECO:0007669"/>
    <property type="project" value="InterPro"/>
</dbReference>
<dbReference type="InterPro" id="IPR012341">
    <property type="entry name" value="6hp_glycosidase-like_sf"/>
</dbReference>
<evidence type="ECO:0000259" key="3">
    <source>
        <dbReference type="Pfam" id="PF22124"/>
    </source>
</evidence>
<dbReference type="Gene3D" id="2.60.40.1180">
    <property type="entry name" value="Golgi alpha-mannosidase II"/>
    <property type="match status" value="1"/>
</dbReference>
<dbReference type="InterPro" id="IPR008928">
    <property type="entry name" value="6-hairpin_glycosidase_sf"/>
</dbReference>
<dbReference type="KEGG" id="cpi:Cpin_5543"/>
<feature type="domain" description="Alpha fucosidase A-like C-terminal" evidence="2">
    <location>
        <begin position="743"/>
        <end position="837"/>
    </location>
</feature>
<reference evidence="4 5" key="2">
    <citation type="journal article" date="2010" name="Stand. Genomic Sci.">
        <title>Complete genome sequence of Chitinophaga pinensis type strain (UQM 2034).</title>
        <authorList>
            <person name="Glavina Del Rio T."/>
            <person name="Abt B."/>
            <person name="Spring S."/>
            <person name="Lapidus A."/>
            <person name="Nolan M."/>
            <person name="Tice H."/>
            <person name="Copeland A."/>
            <person name="Cheng J.F."/>
            <person name="Chen F."/>
            <person name="Bruce D."/>
            <person name="Goodwin L."/>
            <person name="Pitluck S."/>
            <person name="Ivanova N."/>
            <person name="Mavromatis K."/>
            <person name="Mikhailova N."/>
            <person name="Pati A."/>
            <person name="Chen A."/>
            <person name="Palaniappan K."/>
            <person name="Land M."/>
            <person name="Hauser L."/>
            <person name="Chang Y.J."/>
            <person name="Jeffries C.D."/>
            <person name="Chain P."/>
            <person name="Saunders E."/>
            <person name="Detter J.C."/>
            <person name="Brettin T."/>
            <person name="Rohde M."/>
            <person name="Goker M."/>
            <person name="Bristow J."/>
            <person name="Eisen J.A."/>
            <person name="Markowitz V."/>
            <person name="Hugenholtz P."/>
            <person name="Kyrpides N.C."/>
            <person name="Klenk H.P."/>
            <person name="Lucas S."/>
        </authorList>
    </citation>
    <scope>NUCLEOTIDE SEQUENCE [LARGE SCALE GENOMIC DNA]</scope>
    <source>
        <strain evidence="5">ATCC 43595 / DSM 2588 / LMG 13176 / NBRC 15968 / NCIMB 11800 / UQM 2034</strain>
    </source>
</reference>
<feature type="domain" description="Glycosyl hydrolase family 95 catalytic" evidence="3">
    <location>
        <begin position="321"/>
        <end position="739"/>
    </location>
</feature>
<sequence length="841" mass="92664">MLINIFFLFFTDMKRTGLSLMLIIALGAGRSHAQQRNNNLKLWYKEPAIEWSQALPLGNGRVGAMVFGGTSEELIQLNEATLWSGGPVSKQVNPAAASYLPAVRAALFSEKYHEADSLLRKMQGAFSQSFLPLGDIRIHQQLKDTLVSQYSRDLDIANAKSITRFVSGGITYTRELFISAPDQVIVIRLRSSKKGALQFKADPSSQLHYQNSVTGAKEIAMRGKAPSQVDPSYINYNAEPIQYEAAGSCKGMRYELRMRAISPDGTVTTDATGITVKNATEAILLLTAATSFNGFDKCPDSEGLDEKAIAGGQMKKAAALSYANLLQRHEQDYHKYFNRVSLNLSGDDQSAQPTDERLRRYTAGGKDQALESLYFQFGRYLLISCSRTPSAPANLQGIWNKELRAPWSSNYTININTQMNYWPAEVCNLMEMQQPLYQLLKELSVTGAATAGEFYNTRGWVAHHNTDIWAIANPVGDKGKGDPQWANWMMGGNWLCQFLWQHYCYTGDEKFLRDTAYPIMKSAALFSLDFLVKDPASGYLVTAPATSPENKFLLANGTQESVSIASTMDMTIIRELFNNVIKAGEVLKVDNGLRDSLQVAADRLYPFKIGKDGSLQEWYKDWPSGETEHRHISHLYALFPGDQISPSATPELANATKRTLEIRGDGGTGWSKAWKINTWARLEDGNHAYKLLRELLTLTGKGAVDMHNAGGTYANLFCAHPPFQIDGNFGGTSGIAQMLLNGQSNMIRLLPALPDAWATGDVKGLLAYGGHTIDMSWKEGKLVRVTIYAKKAGTCYLLAKSRLKAGANAQLAPMKPKDPSAGYPYALKTTAGGVYTLLAAE</sequence>
<dbReference type="Gene3D" id="2.70.98.50">
    <property type="entry name" value="putative glycoside hydrolase family protein from bacillus halodurans"/>
    <property type="match status" value="1"/>
</dbReference>
<evidence type="ECO:0000313" key="4">
    <source>
        <dbReference type="EMBL" id="ACU62970.1"/>
    </source>
</evidence>
<dbReference type="InterPro" id="IPR016518">
    <property type="entry name" value="Alpha-L-fucosidase"/>
</dbReference>
<feature type="domain" description="Glycosyl hydrolase family 95 N-terminal" evidence="1">
    <location>
        <begin position="42"/>
        <end position="293"/>
    </location>
</feature>
<dbReference type="InterPro" id="IPR027414">
    <property type="entry name" value="GH95_N_dom"/>
</dbReference>
<organism evidence="4 5">
    <name type="scientific">Chitinophaga pinensis (strain ATCC 43595 / DSM 2588 / LMG 13176 / NBRC 15968 / NCIMB 11800 / UQM 2034)</name>
    <dbReference type="NCBI Taxonomy" id="485918"/>
    <lineage>
        <taxon>Bacteria</taxon>
        <taxon>Pseudomonadati</taxon>
        <taxon>Bacteroidota</taxon>
        <taxon>Chitinophagia</taxon>
        <taxon>Chitinophagales</taxon>
        <taxon>Chitinophagaceae</taxon>
        <taxon>Chitinophaga</taxon>
    </lineage>
</organism>
<dbReference type="PANTHER" id="PTHR31084:SF0">
    <property type="entry name" value="ALPHA-L-FUCOSIDASE 2"/>
    <property type="match status" value="1"/>
</dbReference>
<protein>
    <submittedName>
        <fullName evidence="4">Alpha-L-fucosidase</fullName>
        <ecNumber evidence="4">3.2.1.51</ecNumber>
    </submittedName>
</protein>
<dbReference type="SUPFAM" id="SSF48208">
    <property type="entry name" value="Six-hairpin glycosidases"/>
    <property type="match status" value="1"/>
</dbReference>
<name>A0A979G8Y6_CHIPD</name>
<dbReference type="AlphaFoldDB" id="A0A979G8Y6"/>
<dbReference type="InterPro" id="IPR054363">
    <property type="entry name" value="GH95_cat"/>
</dbReference>
<gene>
    <name evidence="4" type="ordered locus">Cpin_5543</name>
</gene>
<reference evidence="5" key="1">
    <citation type="submission" date="2009-08" db="EMBL/GenBank/DDBJ databases">
        <title>The complete genome of Chitinophaga pinensis DSM 2588.</title>
        <authorList>
            <consortium name="US DOE Joint Genome Institute (JGI-PGF)"/>
            <person name="Lucas S."/>
            <person name="Copeland A."/>
            <person name="Lapidus A."/>
            <person name="Glavina del Rio T."/>
            <person name="Dalin E."/>
            <person name="Tice H."/>
            <person name="Bruce D."/>
            <person name="Goodwin L."/>
            <person name="Pitluck S."/>
            <person name="Kyrpides N."/>
            <person name="Mavromatis K."/>
            <person name="Ivanova N."/>
            <person name="Mikhailova N."/>
            <person name="Sims D."/>
            <person name="Meinche L."/>
            <person name="Brettin T."/>
            <person name="Detter J.C."/>
            <person name="Han C."/>
            <person name="Larimer F."/>
            <person name="Land M."/>
            <person name="Hauser L."/>
            <person name="Markowitz V."/>
            <person name="Cheng J.-F."/>
            <person name="Hugenholtz P."/>
            <person name="Woyke T."/>
            <person name="Wu D."/>
            <person name="Spring S."/>
            <person name="Klenk H.-P."/>
            <person name="Eisen J.A."/>
        </authorList>
    </citation>
    <scope>NUCLEOTIDE SEQUENCE [LARGE SCALE GENOMIC DNA]</scope>
    <source>
        <strain evidence="5">ATCC 43595 / DSM 2588 / LMG 13176 / NBRC 15968 / NCIMB 11800 / UQM 2034</strain>
    </source>
</reference>
<evidence type="ECO:0000313" key="5">
    <source>
        <dbReference type="Proteomes" id="UP000002215"/>
    </source>
</evidence>
<evidence type="ECO:0000259" key="2">
    <source>
        <dbReference type="Pfam" id="PF21307"/>
    </source>
</evidence>
<dbReference type="Gene3D" id="1.50.10.10">
    <property type="match status" value="1"/>
</dbReference>
<proteinExistence type="predicted"/>
<dbReference type="FunFam" id="1.50.10.10:FF:000028">
    <property type="entry name" value="Alpha-L-fucosidase 2"/>
    <property type="match status" value="1"/>
</dbReference>
<keyword evidence="4" id="KW-0378">Hydrolase</keyword>
<dbReference type="PANTHER" id="PTHR31084">
    <property type="entry name" value="ALPHA-L-FUCOSIDASE 2"/>
    <property type="match status" value="1"/>
</dbReference>
<evidence type="ECO:0000259" key="1">
    <source>
        <dbReference type="Pfam" id="PF14498"/>
    </source>
</evidence>
<dbReference type="Proteomes" id="UP000002215">
    <property type="component" value="Chromosome"/>
</dbReference>
<dbReference type="EMBL" id="CP001699">
    <property type="protein sequence ID" value="ACU62970.1"/>
    <property type="molecule type" value="Genomic_DNA"/>
</dbReference>
<dbReference type="PIRSF" id="PIRSF007663">
    <property type="entry name" value="UCP007663"/>
    <property type="match status" value="1"/>
</dbReference>
<accession>A0A979G8Y6</accession>
<dbReference type="Pfam" id="PF21307">
    <property type="entry name" value="Glyco_hydro_95_C"/>
    <property type="match status" value="1"/>
</dbReference>
<dbReference type="InterPro" id="IPR013780">
    <property type="entry name" value="Glyco_hydro_b"/>
</dbReference>
<dbReference type="EC" id="3.2.1.51" evidence="4"/>
<dbReference type="GO" id="GO:0004560">
    <property type="term" value="F:alpha-L-fucosidase activity"/>
    <property type="evidence" value="ECO:0007669"/>
    <property type="project" value="UniProtKB-EC"/>
</dbReference>